<comment type="caution">
    <text evidence="5">The sequence shown here is derived from an EMBL/GenBank/DDBJ whole genome shotgun (WGS) entry which is preliminary data.</text>
</comment>
<dbReference type="GO" id="GO:0008017">
    <property type="term" value="F:microtubule binding"/>
    <property type="evidence" value="ECO:0007669"/>
    <property type="project" value="InterPro"/>
</dbReference>
<dbReference type="PANTHER" id="PTHR47968:SF55">
    <property type="entry name" value="KINESIN-LIKE PROTEIN KIN-7H"/>
    <property type="match status" value="1"/>
</dbReference>
<keyword evidence="3" id="KW-0732">Signal</keyword>
<evidence type="ECO:0000256" key="3">
    <source>
        <dbReference type="SAM" id="SignalP"/>
    </source>
</evidence>
<dbReference type="PANTHER" id="PTHR47968">
    <property type="entry name" value="CENTROMERE PROTEIN E"/>
    <property type="match status" value="1"/>
</dbReference>
<reference evidence="5 6" key="1">
    <citation type="journal article" date="2024" name="Plant J.">
        <title>Genome sequences and population genomics reveal climatic adaptation and genomic divergence between two closely related sweetgum species.</title>
        <authorList>
            <person name="Xu W.Q."/>
            <person name="Ren C.Q."/>
            <person name="Zhang X.Y."/>
            <person name="Comes H.P."/>
            <person name="Liu X.H."/>
            <person name="Li Y.G."/>
            <person name="Kettle C.J."/>
            <person name="Jalonen R."/>
            <person name="Gaisberger H."/>
            <person name="Ma Y.Z."/>
            <person name="Qiu Y.X."/>
        </authorList>
    </citation>
    <scope>NUCLEOTIDE SEQUENCE [LARGE SCALE GENOMIC DNA]</scope>
    <source>
        <strain evidence="5">Hangzhou</strain>
    </source>
</reference>
<dbReference type="InterPro" id="IPR027417">
    <property type="entry name" value="P-loop_NTPase"/>
</dbReference>
<proteinExistence type="inferred from homology"/>
<comment type="similarity">
    <text evidence="2">Belongs to the TRAFAC class myosin-kinesin ATPase superfamily. Kinesin family.</text>
</comment>
<dbReference type="SUPFAM" id="SSF52540">
    <property type="entry name" value="P-loop containing nucleoside triphosphate hydrolases"/>
    <property type="match status" value="1"/>
</dbReference>
<name>A0AAP0N692_LIQFO</name>
<dbReference type="GO" id="GO:0003777">
    <property type="term" value="F:microtubule motor activity"/>
    <property type="evidence" value="ECO:0007669"/>
    <property type="project" value="InterPro"/>
</dbReference>
<keyword evidence="6" id="KW-1185">Reference proteome</keyword>
<dbReference type="Gene3D" id="3.40.850.10">
    <property type="entry name" value="Kinesin motor domain"/>
    <property type="match status" value="1"/>
</dbReference>
<feature type="chain" id="PRO_5042841275" description="Kinesin motor domain-containing protein" evidence="3">
    <location>
        <begin position="27"/>
        <end position="209"/>
    </location>
</feature>
<accession>A0AAP0N692</accession>
<evidence type="ECO:0000313" key="6">
    <source>
        <dbReference type="Proteomes" id="UP001415857"/>
    </source>
</evidence>
<feature type="signal peptide" evidence="3">
    <location>
        <begin position="1"/>
        <end position="26"/>
    </location>
</feature>
<dbReference type="Proteomes" id="UP001415857">
    <property type="component" value="Unassembled WGS sequence"/>
</dbReference>
<evidence type="ECO:0000259" key="4">
    <source>
        <dbReference type="PROSITE" id="PS50067"/>
    </source>
</evidence>
<dbReference type="GO" id="GO:0007018">
    <property type="term" value="P:microtubule-based movement"/>
    <property type="evidence" value="ECO:0007669"/>
    <property type="project" value="InterPro"/>
</dbReference>
<dbReference type="InterPro" id="IPR027640">
    <property type="entry name" value="Kinesin-like_fam"/>
</dbReference>
<dbReference type="PROSITE" id="PS50067">
    <property type="entry name" value="KINESIN_MOTOR_2"/>
    <property type="match status" value="1"/>
</dbReference>
<evidence type="ECO:0000256" key="1">
    <source>
        <dbReference type="ARBA" id="ARBA00023175"/>
    </source>
</evidence>
<protein>
    <recommendedName>
        <fullName evidence="4">Kinesin motor domain-containing protein</fullName>
    </recommendedName>
</protein>
<evidence type="ECO:0000313" key="5">
    <source>
        <dbReference type="EMBL" id="KAK9267280.1"/>
    </source>
</evidence>
<dbReference type="AlphaFoldDB" id="A0AAP0N692"/>
<evidence type="ECO:0000256" key="2">
    <source>
        <dbReference type="PROSITE-ProRule" id="PRU00283"/>
    </source>
</evidence>
<dbReference type="Pfam" id="PF00225">
    <property type="entry name" value="Kinesin"/>
    <property type="match status" value="1"/>
</dbReference>
<dbReference type="InterPro" id="IPR036961">
    <property type="entry name" value="Kinesin_motor_dom_sf"/>
</dbReference>
<keyword evidence="1" id="KW-0505">Motor protein</keyword>
<dbReference type="InterPro" id="IPR022775">
    <property type="entry name" value="AP_mu_sigma_su"/>
</dbReference>
<dbReference type="EMBL" id="JBBPBK010000016">
    <property type="protein sequence ID" value="KAK9267280.1"/>
    <property type="molecule type" value="Genomic_DNA"/>
</dbReference>
<gene>
    <name evidence="5" type="ORF">L1049_009703</name>
</gene>
<dbReference type="GO" id="GO:0005524">
    <property type="term" value="F:ATP binding"/>
    <property type="evidence" value="ECO:0007669"/>
    <property type="project" value="InterPro"/>
</dbReference>
<organism evidence="5 6">
    <name type="scientific">Liquidambar formosana</name>
    <name type="common">Formosan gum</name>
    <dbReference type="NCBI Taxonomy" id="63359"/>
    <lineage>
        <taxon>Eukaryota</taxon>
        <taxon>Viridiplantae</taxon>
        <taxon>Streptophyta</taxon>
        <taxon>Embryophyta</taxon>
        <taxon>Tracheophyta</taxon>
        <taxon>Spermatophyta</taxon>
        <taxon>Magnoliopsida</taxon>
        <taxon>eudicotyledons</taxon>
        <taxon>Gunneridae</taxon>
        <taxon>Pentapetalae</taxon>
        <taxon>Saxifragales</taxon>
        <taxon>Altingiaceae</taxon>
        <taxon>Liquidambar</taxon>
    </lineage>
</organism>
<feature type="domain" description="Kinesin motor" evidence="4">
    <location>
        <begin position="1"/>
        <end position="209"/>
    </location>
</feature>
<comment type="caution">
    <text evidence="2">Lacks conserved residue(s) required for the propagation of feature annotation.</text>
</comment>
<sequence>MMTRDTTSFCCHSFALAALLFSSLLCNTDRQGKTQLAKYYVPPEESEKHKVQYEVHRLLVNRDPKFTNFVKTQFLGVIAPRGRCIMYEEGAKEVALSVVSGINSQRQIGETSLNETSSRSHQILRLNFVHLAGSERASQSLSAGSRLKEGCHINRSLLTLGTLIRKLSFLEGGYLLKFLIIDDAWQETLNEFQKEGQPIFDIVVPNTIA</sequence>
<dbReference type="InterPro" id="IPR001752">
    <property type="entry name" value="Kinesin_motor_dom"/>
</dbReference>
<dbReference type="Pfam" id="PF01217">
    <property type="entry name" value="Clat_adaptor_s"/>
    <property type="match status" value="1"/>
</dbReference>
<dbReference type="SMART" id="SM00129">
    <property type="entry name" value="KISc"/>
    <property type="match status" value="1"/>
</dbReference>